<name>A0A067PTL5_9AGAM</name>
<dbReference type="Proteomes" id="UP000027265">
    <property type="component" value="Unassembled WGS sequence"/>
</dbReference>
<reference evidence="3" key="1">
    <citation type="journal article" date="2014" name="Proc. Natl. Acad. Sci. U.S.A.">
        <title>Extensive sampling of basidiomycete genomes demonstrates inadequacy of the white-rot/brown-rot paradigm for wood decay fungi.</title>
        <authorList>
            <person name="Riley R."/>
            <person name="Salamov A.A."/>
            <person name="Brown D.W."/>
            <person name="Nagy L.G."/>
            <person name="Floudas D."/>
            <person name="Held B.W."/>
            <person name="Levasseur A."/>
            <person name="Lombard V."/>
            <person name="Morin E."/>
            <person name="Otillar R."/>
            <person name="Lindquist E.A."/>
            <person name="Sun H."/>
            <person name="LaButti K.M."/>
            <person name="Schmutz J."/>
            <person name="Jabbour D."/>
            <person name="Luo H."/>
            <person name="Baker S.E."/>
            <person name="Pisabarro A.G."/>
            <person name="Walton J.D."/>
            <person name="Blanchette R.A."/>
            <person name="Henrissat B."/>
            <person name="Martin F."/>
            <person name="Cullen D."/>
            <person name="Hibbett D.S."/>
            <person name="Grigoriev I.V."/>
        </authorList>
    </citation>
    <scope>NUCLEOTIDE SEQUENCE [LARGE SCALE GENOMIC DNA]</scope>
    <source>
        <strain evidence="3">MUCL 33604</strain>
    </source>
</reference>
<evidence type="ECO:0000313" key="3">
    <source>
        <dbReference type="Proteomes" id="UP000027265"/>
    </source>
</evidence>
<dbReference type="AlphaFoldDB" id="A0A067PTL5"/>
<dbReference type="HOGENOM" id="CLU_1402622_0_0_1"/>
<protein>
    <submittedName>
        <fullName evidence="2">Uncharacterized protein</fullName>
    </submittedName>
</protein>
<dbReference type="InParanoid" id="A0A067PTL5"/>
<sequence length="194" mass="22539">MMETSSRPRGASSGIRIRGSNSRSQSRNRHWVADHGRDPSAGPSGHGQTERWERGGIRGGRGKPRTVQSRNKSVVFNQEPETRDEYEATEEDVDLTDGMEEEEDSAEEPELETQEEREKFYQELLKAREVERKKAIAEGKMDDPLVPKRLDEAITMVGTCLDMCPRFERYRRERENNLAEWETVRRHHFYRATS</sequence>
<evidence type="ECO:0000313" key="2">
    <source>
        <dbReference type="EMBL" id="KDQ58158.1"/>
    </source>
</evidence>
<feature type="compositionally biased region" description="Low complexity" evidence="1">
    <location>
        <begin position="1"/>
        <end position="25"/>
    </location>
</feature>
<proteinExistence type="predicted"/>
<dbReference type="EMBL" id="KL197718">
    <property type="protein sequence ID" value="KDQ58158.1"/>
    <property type="molecule type" value="Genomic_DNA"/>
</dbReference>
<feature type="region of interest" description="Disordered" evidence="1">
    <location>
        <begin position="1"/>
        <end position="116"/>
    </location>
</feature>
<gene>
    <name evidence="2" type="ORF">JAAARDRAFT_258913</name>
</gene>
<evidence type="ECO:0000256" key="1">
    <source>
        <dbReference type="SAM" id="MobiDB-lite"/>
    </source>
</evidence>
<accession>A0A067PTL5</accession>
<feature type="compositionally biased region" description="Acidic residues" evidence="1">
    <location>
        <begin position="87"/>
        <end position="113"/>
    </location>
</feature>
<dbReference type="STRING" id="933084.A0A067PTL5"/>
<dbReference type="OrthoDB" id="264795at2759"/>
<keyword evidence="3" id="KW-1185">Reference proteome</keyword>
<feature type="compositionally biased region" description="Polar residues" evidence="1">
    <location>
        <begin position="66"/>
        <end position="76"/>
    </location>
</feature>
<organism evidence="2 3">
    <name type="scientific">Jaapia argillacea MUCL 33604</name>
    <dbReference type="NCBI Taxonomy" id="933084"/>
    <lineage>
        <taxon>Eukaryota</taxon>
        <taxon>Fungi</taxon>
        <taxon>Dikarya</taxon>
        <taxon>Basidiomycota</taxon>
        <taxon>Agaricomycotina</taxon>
        <taxon>Agaricomycetes</taxon>
        <taxon>Agaricomycetidae</taxon>
        <taxon>Jaapiales</taxon>
        <taxon>Jaapiaceae</taxon>
        <taxon>Jaapia</taxon>
    </lineage>
</organism>